<dbReference type="GO" id="GO:0004523">
    <property type="term" value="F:RNA-DNA hybrid ribonuclease activity"/>
    <property type="evidence" value="ECO:0007669"/>
    <property type="project" value="InterPro"/>
</dbReference>
<protein>
    <recommendedName>
        <fullName evidence="1">RNase H type-1 domain-containing protein</fullName>
    </recommendedName>
</protein>
<accession>A0A6D2HKE5</accession>
<evidence type="ECO:0000313" key="3">
    <source>
        <dbReference type="Proteomes" id="UP000467841"/>
    </source>
</evidence>
<dbReference type="InterPro" id="IPR002156">
    <property type="entry name" value="RNaseH_domain"/>
</dbReference>
<evidence type="ECO:0000259" key="1">
    <source>
        <dbReference type="Pfam" id="PF13456"/>
    </source>
</evidence>
<keyword evidence="3" id="KW-1185">Reference proteome</keyword>
<dbReference type="OrthoDB" id="1113688at2759"/>
<reference evidence="2" key="1">
    <citation type="submission" date="2020-01" db="EMBL/GenBank/DDBJ databases">
        <authorList>
            <person name="Mishra B."/>
        </authorList>
    </citation>
    <scope>NUCLEOTIDE SEQUENCE [LARGE SCALE GENOMIC DNA]</scope>
</reference>
<dbReference type="PANTHER" id="PTHR47074">
    <property type="entry name" value="BNAC02G40300D PROTEIN"/>
    <property type="match status" value="1"/>
</dbReference>
<organism evidence="2 3">
    <name type="scientific">Microthlaspi erraticum</name>
    <dbReference type="NCBI Taxonomy" id="1685480"/>
    <lineage>
        <taxon>Eukaryota</taxon>
        <taxon>Viridiplantae</taxon>
        <taxon>Streptophyta</taxon>
        <taxon>Embryophyta</taxon>
        <taxon>Tracheophyta</taxon>
        <taxon>Spermatophyta</taxon>
        <taxon>Magnoliopsida</taxon>
        <taxon>eudicotyledons</taxon>
        <taxon>Gunneridae</taxon>
        <taxon>Pentapetalae</taxon>
        <taxon>rosids</taxon>
        <taxon>malvids</taxon>
        <taxon>Brassicales</taxon>
        <taxon>Brassicaceae</taxon>
        <taxon>Coluteocarpeae</taxon>
        <taxon>Microthlaspi</taxon>
    </lineage>
</organism>
<feature type="domain" description="RNase H type-1" evidence="1">
    <location>
        <begin position="12"/>
        <end position="84"/>
    </location>
</feature>
<dbReference type="PANTHER" id="PTHR47074:SF49">
    <property type="entry name" value="POLYNUCLEOTIDYL TRANSFERASE, RIBONUCLEASE H-LIKE SUPERFAMILY PROTEIN"/>
    <property type="match status" value="1"/>
</dbReference>
<name>A0A6D2HKE5_9BRAS</name>
<gene>
    <name evidence="2" type="ORF">MERR_LOCUS3660</name>
</gene>
<dbReference type="Proteomes" id="UP000467841">
    <property type="component" value="Unassembled WGS sequence"/>
</dbReference>
<dbReference type="GO" id="GO:0003676">
    <property type="term" value="F:nucleic acid binding"/>
    <property type="evidence" value="ECO:0007669"/>
    <property type="project" value="InterPro"/>
</dbReference>
<dbReference type="InterPro" id="IPR052929">
    <property type="entry name" value="RNase_H-like_EbsB-rel"/>
</dbReference>
<proteinExistence type="predicted"/>
<dbReference type="Gene3D" id="3.30.420.10">
    <property type="entry name" value="Ribonuclease H-like superfamily/Ribonuclease H"/>
    <property type="match status" value="1"/>
</dbReference>
<dbReference type="InterPro" id="IPR036397">
    <property type="entry name" value="RNaseH_sf"/>
</dbReference>
<comment type="caution">
    <text evidence="2">The sequence shown here is derived from an EMBL/GenBank/DDBJ whole genome shotgun (WGS) entry which is preliminary data.</text>
</comment>
<dbReference type="EMBL" id="CACVBM020000222">
    <property type="protein sequence ID" value="CAA7016425.1"/>
    <property type="molecule type" value="Genomic_DNA"/>
</dbReference>
<dbReference type="Pfam" id="PF13456">
    <property type="entry name" value="RVT_3"/>
    <property type="match status" value="1"/>
</dbReference>
<dbReference type="AlphaFoldDB" id="A0A6D2HKE5"/>
<evidence type="ECO:0000313" key="2">
    <source>
        <dbReference type="EMBL" id="CAA7016425.1"/>
    </source>
</evidence>
<sequence length="94" mass="10605">MAKKRRDSVMTIRSALNHALEIRFTCIHLKSNVQDLIGAISSQEQIKEVYGILFDIQALASMFSSIRFSFIPRLENSSADCLAKNPKSRFVTSL</sequence>